<gene>
    <name evidence="1" type="ORF">GCM10010989_31110</name>
</gene>
<evidence type="ECO:0000313" key="1">
    <source>
        <dbReference type="EMBL" id="GGD54709.1"/>
    </source>
</evidence>
<dbReference type="EMBL" id="BMIO01000028">
    <property type="protein sequence ID" value="GGD54709.1"/>
    <property type="molecule type" value="Genomic_DNA"/>
</dbReference>
<accession>A0A916YP68</accession>
<protein>
    <submittedName>
        <fullName evidence="1">Uncharacterized protein</fullName>
    </submittedName>
</protein>
<dbReference type="AlphaFoldDB" id="A0A916YP68"/>
<reference evidence="1 2" key="1">
    <citation type="journal article" date="2014" name="Int. J. Syst. Evol. Microbiol.">
        <title>Complete genome sequence of Corynebacterium casei LMG S-19264T (=DSM 44701T), isolated from a smear-ripened cheese.</title>
        <authorList>
            <consortium name="US DOE Joint Genome Institute (JGI-PGF)"/>
            <person name="Walter F."/>
            <person name="Albersmeier A."/>
            <person name="Kalinowski J."/>
            <person name="Ruckert C."/>
        </authorList>
    </citation>
    <scope>NUCLEOTIDE SEQUENCE [LARGE SCALE GENOMIC DNA]</scope>
    <source>
        <strain evidence="1 2">CGMCC 1.15358</strain>
    </source>
</reference>
<sequence length="49" mass="5481">MYKLFEYPRLNISFTSIPVKSQSIKIVMKGTPVQMIGILPVNNTAIGIK</sequence>
<dbReference type="Proteomes" id="UP000598997">
    <property type="component" value="Unassembled WGS sequence"/>
</dbReference>
<comment type="caution">
    <text evidence="1">The sequence shown here is derived from an EMBL/GenBank/DDBJ whole genome shotgun (WGS) entry which is preliminary data.</text>
</comment>
<organism evidence="1 2">
    <name type="scientific">Croceicoccus pelagius</name>
    <dbReference type="NCBI Taxonomy" id="1703341"/>
    <lineage>
        <taxon>Bacteria</taxon>
        <taxon>Pseudomonadati</taxon>
        <taxon>Pseudomonadota</taxon>
        <taxon>Alphaproteobacteria</taxon>
        <taxon>Sphingomonadales</taxon>
        <taxon>Erythrobacteraceae</taxon>
        <taxon>Croceicoccus</taxon>
    </lineage>
</organism>
<evidence type="ECO:0000313" key="2">
    <source>
        <dbReference type="Proteomes" id="UP000598997"/>
    </source>
</evidence>
<name>A0A916YP68_9SPHN</name>
<keyword evidence="2" id="KW-1185">Reference proteome</keyword>
<proteinExistence type="predicted"/>